<feature type="transmembrane region" description="Helical" evidence="1">
    <location>
        <begin position="33"/>
        <end position="55"/>
    </location>
</feature>
<sequence>LFSPFGFIGFVVGHTHRTFSATFITFADIGPKFHLFTVGGCVISGFVCLVLGIIIGRHCNLFNCMVTAEDGSPASGEMLQFPEGSGKGNLVYAVAHTIGSTKRGMQMHKERCTEYAAVK</sequence>
<reference evidence="2 3" key="1">
    <citation type="journal article" date="2018" name="Nat. Ecol. Evol.">
        <title>Shark genomes provide insights into elasmobranch evolution and the origin of vertebrates.</title>
        <authorList>
            <person name="Hara Y"/>
            <person name="Yamaguchi K"/>
            <person name="Onimaru K"/>
            <person name="Kadota M"/>
            <person name="Koyanagi M"/>
            <person name="Keeley SD"/>
            <person name="Tatsumi K"/>
            <person name="Tanaka K"/>
            <person name="Motone F"/>
            <person name="Kageyama Y"/>
            <person name="Nozu R"/>
            <person name="Adachi N"/>
            <person name="Nishimura O"/>
            <person name="Nakagawa R"/>
            <person name="Tanegashima C"/>
            <person name="Kiyatake I"/>
            <person name="Matsumoto R"/>
            <person name="Murakumo K"/>
            <person name="Nishida K"/>
            <person name="Terakita A"/>
            <person name="Kuratani S"/>
            <person name="Sato K"/>
            <person name="Hyodo S Kuraku.S."/>
        </authorList>
    </citation>
    <scope>NUCLEOTIDE SEQUENCE [LARGE SCALE GENOMIC DNA]</scope>
</reference>
<dbReference type="EMBL" id="BFAA01004059">
    <property type="protein sequence ID" value="GCB63938.1"/>
    <property type="molecule type" value="Genomic_DNA"/>
</dbReference>
<feature type="non-terminal residue" evidence="2">
    <location>
        <position position="1"/>
    </location>
</feature>
<keyword evidence="3" id="KW-1185">Reference proteome</keyword>
<comment type="caution">
    <text evidence="2">The sequence shown here is derived from an EMBL/GenBank/DDBJ whole genome shotgun (WGS) entry which is preliminary data.</text>
</comment>
<name>A0A401NSR0_SCYTO</name>
<gene>
    <name evidence="2" type="ORF">scyTo_0009741</name>
</gene>
<keyword evidence="1" id="KW-0472">Membrane</keyword>
<accession>A0A401NSR0</accession>
<evidence type="ECO:0000313" key="3">
    <source>
        <dbReference type="Proteomes" id="UP000288216"/>
    </source>
</evidence>
<protein>
    <submittedName>
        <fullName evidence="2">Uncharacterized protein</fullName>
    </submittedName>
</protein>
<proteinExistence type="predicted"/>
<organism evidence="2 3">
    <name type="scientific">Scyliorhinus torazame</name>
    <name type="common">Cloudy catshark</name>
    <name type="synonym">Catulus torazame</name>
    <dbReference type="NCBI Taxonomy" id="75743"/>
    <lineage>
        <taxon>Eukaryota</taxon>
        <taxon>Metazoa</taxon>
        <taxon>Chordata</taxon>
        <taxon>Craniata</taxon>
        <taxon>Vertebrata</taxon>
        <taxon>Chondrichthyes</taxon>
        <taxon>Elasmobranchii</taxon>
        <taxon>Galeomorphii</taxon>
        <taxon>Galeoidea</taxon>
        <taxon>Carcharhiniformes</taxon>
        <taxon>Scyliorhinidae</taxon>
        <taxon>Scyliorhinus</taxon>
    </lineage>
</organism>
<keyword evidence="1" id="KW-0812">Transmembrane</keyword>
<evidence type="ECO:0000256" key="1">
    <source>
        <dbReference type="SAM" id="Phobius"/>
    </source>
</evidence>
<dbReference type="AlphaFoldDB" id="A0A401NSR0"/>
<evidence type="ECO:0000313" key="2">
    <source>
        <dbReference type="EMBL" id="GCB63938.1"/>
    </source>
</evidence>
<keyword evidence="1" id="KW-1133">Transmembrane helix</keyword>
<dbReference type="Proteomes" id="UP000288216">
    <property type="component" value="Unassembled WGS sequence"/>
</dbReference>